<evidence type="ECO:0000256" key="2">
    <source>
        <dbReference type="SAM" id="Phobius"/>
    </source>
</evidence>
<dbReference type="Proteomes" id="UP000275180">
    <property type="component" value="Unassembled WGS sequence"/>
</dbReference>
<dbReference type="SUPFAM" id="SSF158544">
    <property type="entry name" value="GspK insert domain-like"/>
    <property type="match status" value="1"/>
</dbReference>
<dbReference type="GO" id="GO:0009306">
    <property type="term" value="P:protein secretion"/>
    <property type="evidence" value="ECO:0007669"/>
    <property type="project" value="InterPro"/>
</dbReference>
<dbReference type="OrthoDB" id="9180919at2"/>
<keyword evidence="2" id="KW-1133">Transmembrane helix</keyword>
<sequence length="320" mass="34638">MALSLPAALARHAGDAHHAAGAAGQDHCAAPPRRGLAIGQPRHGGRRQRMSPRSPMPQRRLRARGIALIAVLWVVAIMSVITVGLVQSVRSEIKTTALERQRLQAQALGEAAIALAAQQADLLAQEHPDQGVFELNVQYGGISIPVRIQGLHGFVNLTSAPPELLALLLERIGGLNGAAAQELAARIVQWRDEPTSSGVARGIEAPEDLLQVPGMHYALYARVADFVTASLRYGNLDLRSSPAELRTLFGLQPGDAAPGGAQRMERIQLFFRFTALVPQEGTTFELTRDMRVSHFAQRSGLYWQVLDSRIRVARDHALAP</sequence>
<keyword evidence="2" id="KW-0472">Membrane</keyword>
<protein>
    <recommendedName>
        <fullName evidence="5">General secretion pathway protein GspK</fullName>
    </recommendedName>
</protein>
<feature type="region of interest" description="Disordered" evidence="1">
    <location>
        <begin position="16"/>
        <end position="58"/>
    </location>
</feature>
<dbReference type="InterPro" id="IPR038072">
    <property type="entry name" value="GspK_central_sf"/>
</dbReference>
<dbReference type="PANTHER" id="PTHR38831">
    <property type="entry name" value="TYPE II SECRETION SYSTEM PROTEIN K"/>
    <property type="match status" value="1"/>
</dbReference>
<proteinExistence type="predicted"/>
<gene>
    <name evidence="3" type="ORF">EBQ34_04350</name>
</gene>
<dbReference type="InterPro" id="IPR005628">
    <property type="entry name" value="GspK"/>
</dbReference>
<dbReference type="AlphaFoldDB" id="A0A3M6RRA2"/>
<keyword evidence="2" id="KW-0812">Transmembrane</keyword>
<accession>A0A3M6RRA2</accession>
<organism evidence="3 4">
    <name type="scientific">Vandammella animalimorsus</name>
    <dbReference type="NCBI Taxonomy" id="2029117"/>
    <lineage>
        <taxon>Bacteria</taxon>
        <taxon>Pseudomonadati</taxon>
        <taxon>Pseudomonadota</taxon>
        <taxon>Betaproteobacteria</taxon>
        <taxon>Burkholderiales</taxon>
        <taxon>Comamonadaceae</taxon>
        <taxon>Vandammella</taxon>
    </lineage>
</organism>
<name>A0A3M6RRA2_9BURK</name>
<feature type="compositionally biased region" description="Low complexity" evidence="1">
    <location>
        <begin position="19"/>
        <end position="30"/>
    </location>
</feature>
<dbReference type="EMBL" id="RDQJ01000004">
    <property type="protein sequence ID" value="RMX17558.1"/>
    <property type="molecule type" value="Genomic_DNA"/>
</dbReference>
<evidence type="ECO:0000313" key="3">
    <source>
        <dbReference type="EMBL" id="RMX17558.1"/>
    </source>
</evidence>
<evidence type="ECO:0000313" key="4">
    <source>
        <dbReference type="Proteomes" id="UP000275180"/>
    </source>
</evidence>
<dbReference type="PANTHER" id="PTHR38831:SF1">
    <property type="entry name" value="TYPE II SECRETION SYSTEM PROTEIN K-RELATED"/>
    <property type="match status" value="1"/>
</dbReference>
<evidence type="ECO:0008006" key="5">
    <source>
        <dbReference type="Google" id="ProtNLM"/>
    </source>
</evidence>
<reference evidence="3 4" key="1">
    <citation type="submission" date="2018-10" db="EMBL/GenBank/DDBJ databases">
        <title>Comamonadaceae CDC group NO-1 genome sequencing and assembly.</title>
        <authorList>
            <person name="Bernier A.-M."/>
            <person name="Bernard K."/>
        </authorList>
    </citation>
    <scope>NUCLEOTIDE SEQUENCE [LARGE SCALE GENOMIC DNA]</scope>
    <source>
        <strain evidence="3 4">NML180582</strain>
    </source>
</reference>
<evidence type="ECO:0000256" key="1">
    <source>
        <dbReference type="SAM" id="MobiDB-lite"/>
    </source>
</evidence>
<dbReference type="GO" id="GO:0016020">
    <property type="term" value="C:membrane"/>
    <property type="evidence" value="ECO:0007669"/>
    <property type="project" value="InterPro"/>
</dbReference>
<feature type="transmembrane region" description="Helical" evidence="2">
    <location>
        <begin position="66"/>
        <end position="86"/>
    </location>
</feature>
<comment type="caution">
    <text evidence="3">The sequence shown here is derived from an EMBL/GenBank/DDBJ whole genome shotgun (WGS) entry which is preliminary data.</text>
</comment>